<feature type="compositionally biased region" description="Polar residues" evidence="1">
    <location>
        <begin position="90"/>
        <end position="101"/>
    </location>
</feature>
<name>A0A426ZGU4_ENSVE</name>
<reference evidence="2 3" key="1">
    <citation type="journal article" date="2014" name="Agronomy (Basel)">
        <title>A Draft Genome Sequence for Ensete ventricosum, the Drought-Tolerant Tree Against Hunger.</title>
        <authorList>
            <person name="Harrison J."/>
            <person name="Moore K.A."/>
            <person name="Paszkiewicz K."/>
            <person name="Jones T."/>
            <person name="Grant M."/>
            <person name="Ambacheew D."/>
            <person name="Muzemil S."/>
            <person name="Studholme D.J."/>
        </authorList>
    </citation>
    <scope>NUCLEOTIDE SEQUENCE [LARGE SCALE GENOMIC DNA]</scope>
</reference>
<comment type="caution">
    <text evidence="2">The sequence shown here is derived from an EMBL/GenBank/DDBJ whole genome shotgun (WGS) entry which is preliminary data.</text>
</comment>
<evidence type="ECO:0000256" key="1">
    <source>
        <dbReference type="SAM" id="MobiDB-lite"/>
    </source>
</evidence>
<dbReference type="Proteomes" id="UP000287651">
    <property type="component" value="Unassembled WGS sequence"/>
</dbReference>
<proteinExistence type="predicted"/>
<sequence>MPQTDHCLSLGVGPRERRAPLPVCGTVHLTCPSNSRPPSIPSHRSILDKTKTVEVLLVTDRAIARNYLRYYNGRINTWPPRRWWQASGMRQSAPGWSSPENTAHRHQRGGRTYRAEGPLKGPPGVAVKTP</sequence>
<organism evidence="2 3">
    <name type="scientific">Ensete ventricosum</name>
    <name type="common">Abyssinian banana</name>
    <name type="synonym">Musa ensete</name>
    <dbReference type="NCBI Taxonomy" id="4639"/>
    <lineage>
        <taxon>Eukaryota</taxon>
        <taxon>Viridiplantae</taxon>
        <taxon>Streptophyta</taxon>
        <taxon>Embryophyta</taxon>
        <taxon>Tracheophyta</taxon>
        <taxon>Spermatophyta</taxon>
        <taxon>Magnoliopsida</taxon>
        <taxon>Liliopsida</taxon>
        <taxon>Zingiberales</taxon>
        <taxon>Musaceae</taxon>
        <taxon>Ensete</taxon>
    </lineage>
</organism>
<protein>
    <submittedName>
        <fullName evidence="2">Uncharacterized protein</fullName>
    </submittedName>
</protein>
<dbReference type="EMBL" id="AMZH03006684">
    <property type="protein sequence ID" value="RRT63203.1"/>
    <property type="molecule type" value="Genomic_DNA"/>
</dbReference>
<gene>
    <name evidence="2" type="ORF">B296_00029993</name>
</gene>
<accession>A0A426ZGU4</accession>
<evidence type="ECO:0000313" key="3">
    <source>
        <dbReference type="Proteomes" id="UP000287651"/>
    </source>
</evidence>
<dbReference type="AlphaFoldDB" id="A0A426ZGU4"/>
<evidence type="ECO:0000313" key="2">
    <source>
        <dbReference type="EMBL" id="RRT63203.1"/>
    </source>
</evidence>
<feature type="region of interest" description="Disordered" evidence="1">
    <location>
        <begin position="90"/>
        <end position="130"/>
    </location>
</feature>
<feature type="non-terminal residue" evidence="2">
    <location>
        <position position="130"/>
    </location>
</feature>